<dbReference type="EMBL" id="JBBPBM010001098">
    <property type="protein sequence ID" value="KAK8487342.1"/>
    <property type="molecule type" value="Genomic_DNA"/>
</dbReference>
<dbReference type="Proteomes" id="UP001472677">
    <property type="component" value="Unassembled WGS sequence"/>
</dbReference>
<protein>
    <submittedName>
        <fullName evidence="1">Uncharacterized protein</fullName>
    </submittedName>
</protein>
<gene>
    <name evidence="1" type="ORF">V6N12_073886</name>
</gene>
<reference evidence="1 2" key="1">
    <citation type="journal article" date="2024" name="G3 (Bethesda)">
        <title>Genome assembly of Hibiscus sabdariffa L. provides insights into metabolisms of medicinal natural products.</title>
        <authorList>
            <person name="Kim T."/>
        </authorList>
    </citation>
    <scope>NUCLEOTIDE SEQUENCE [LARGE SCALE GENOMIC DNA]</scope>
    <source>
        <strain evidence="1">TK-2024</strain>
        <tissue evidence="1">Old leaves</tissue>
    </source>
</reference>
<name>A0ABR2A2T6_9ROSI</name>
<accession>A0ABR2A2T6</accession>
<sequence>MATIVEKYEVNKKMMKKNNKILQEILKQVKLVSKQLDIVDESEISDAGKVEVGQDEPEATIQHVFDELSTVNEGDMG</sequence>
<comment type="caution">
    <text evidence="1">The sequence shown here is derived from an EMBL/GenBank/DDBJ whole genome shotgun (WGS) entry which is preliminary data.</text>
</comment>
<proteinExistence type="predicted"/>
<evidence type="ECO:0000313" key="1">
    <source>
        <dbReference type="EMBL" id="KAK8487342.1"/>
    </source>
</evidence>
<keyword evidence="2" id="KW-1185">Reference proteome</keyword>
<evidence type="ECO:0000313" key="2">
    <source>
        <dbReference type="Proteomes" id="UP001472677"/>
    </source>
</evidence>
<organism evidence="1 2">
    <name type="scientific">Hibiscus sabdariffa</name>
    <name type="common">roselle</name>
    <dbReference type="NCBI Taxonomy" id="183260"/>
    <lineage>
        <taxon>Eukaryota</taxon>
        <taxon>Viridiplantae</taxon>
        <taxon>Streptophyta</taxon>
        <taxon>Embryophyta</taxon>
        <taxon>Tracheophyta</taxon>
        <taxon>Spermatophyta</taxon>
        <taxon>Magnoliopsida</taxon>
        <taxon>eudicotyledons</taxon>
        <taxon>Gunneridae</taxon>
        <taxon>Pentapetalae</taxon>
        <taxon>rosids</taxon>
        <taxon>malvids</taxon>
        <taxon>Malvales</taxon>
        <taxon>Malvaceae</taxon>
        <taxon>Malvoideae</taxon>
        <taxon>Hibiscus</taxon>
    </lineage>
</organism>